<accession>A0A0D2L8N0</accession>
<dbReference type="AlphaFoldDB" id="A0A0D2L8N0"/>
<reference evidence="2 3" key="1">
    <citation type="journal article" date="2013" name="BMC Genomics">
        <title>Reconstruction of the lipid metabolism for the microalga Monoraphidium neglectum from its genome sequence reveals characteristics suitable for biofuel production.</title>
        <authorList>
            <person name="Bogen C."/>
            <person name="Al-Dilaimi A."/>
            <person name="Albersmeier A."/>
            <person name="Wichmann J."/>
            <person name="Grundmann M."/>
            <person name="Rupp O."/>
            <person name="Lauersen K.J."/>
            <person name="Blifernez-Klassen O."/>
            <person name="Kalinowski J."/>
            <person name="Goesmann A."/>
            <person name="Mussgnug J.H."/>
            <person name="Kruse O."/>
        </authorList>
    </citation>
    <scope>NUCLEOTIDE SEQUENCE [LARGE SCALE GENOMIC DNA]</scope>
    <source>
        <strain evidence="2 3">SAG 48.87</strain>
    </source>
</reference>
<name>A0A0D2L8N0_9CHLO</name>
<proteinExistence type="predicted"/>
<dbReference type="RefSeq" id="XP_013902173.1">
    <property type="nucleotide sequence ID" value="XM_014046719.1"/>
</dbReference>
<feature type="region of interest" description="Disordered" evidence="1">
    <location>
        <begin position="1"/>
        <end position="22"/>
    </location>
</feature>
<protein>
    <submittedName>
        <fullName evidence="2">Uncharacterized protein</fullName>
    </submittedName>
</protein>
<organism evidence="2 3">
    <name type="scientific">Monoraphidium neglectum</name>
    <dbReference type="NCBI Taxonomy" id="145388"/>
    <lineage>
        <taxon>Eukaryota</taxon>
        <taxon>Viridiplantae</taxon>
        <taxon>Chlorophyta</taxon>
        <taxon>core chlorophytes</taxon>
        <taxon>Chlorophyceae</taxon>
        <taxon>CS clade</taxon>
        <taxon>Sphaeropleales</taxon>
        <taxon>Selenastraceae</taxon>
        <taxon>Monoraphidium</taxon>
    </lineage>
</organism>
<evidence type="ECO:0000313" key="3">
    <source>
        <dbReference type="Proteomes" id="UP000054498"/>
    </source>
</evidence>
<feature type="compositionally biased region" description="Low complexity" evidence="1">
    <location>
        <begin position="1"/>
        <end position="16"/>
    </location>
</feature>
<keyword evidence="3" id="KW-1185">Reference proteome</keyword>
<gene>
    <name evidence="2" type="ORF">MNEG_4808</name>
</gene>
<dbReference type="GeneID" id="25737685"/>
<dbReference type="Proteomes" id="UP000054498">
    <property type="component" value="Unassembled WGS sequence"/>
</dbReference>
<evidence type="ECO:0000256" key="1">
    <source>
        <dbReference type="SAM" id="MobiDB-lite"/>
    </source>
</evidence>
<sequence length="126" mass="12602">TSDAADTGETAAADCEAQGDGLSPEDVRALAAELQDLGASVRDSLLARGLIGERGAAVLDAYADFQRRANAFLADGCAAVAADAGGARPVGESDDGGAALRLVVELKQELEKAGLALVAPSCSTTR</sequence>
<dbReference type="KEGG" id="mng:MNEG_4808"/>
<evidence type="ECO:0000313" key="2">
    <source>
        <dbReference type="EMBL" id="KIZ03154.1"/>
    </source>
</evidence>
<feature type="non-terminal residue" evidence="2">
    <location>
        <position position="1"/>
    </location>
</feature>
<dbReference type="EMBL" id="KK100904">
    <property type="protein sequence ID" value="KIZ03154.1"/>
    <property type="molecule type" value="Genomic_DNA"/>
</dbReference>